<sequence>MLPHRRLDPSLKSNSVSRVGSSTRLNHLAQDAAVLESSPSTPSAYVTSSLNPSRNLPATTTTATQAGKTTRNVDGAADAFSRLPIAKNLQEFRVLLDKLSDNVMQFRDDQVFATVEELAQVNTALENDIDELSKHKQRRRTIDELKRRNESLDETLKSNLKQLLKYRGELKKLPKIKNEDPMELHRGPDVSVENILNYSMKLAKFTKAPAAMGNMPLQIHPNNFVWPAEDSLRRGMLALSSIQGEEIIRNILGVEETGPEENIVDTHEGDSESLSEVKNKLGEPGAAERKNSHSFGVSGEADTSTVEREEESQPGGLDLDLFDPDDELSD</sequence>
<evidence type="ECO:0000256" key="3">
    <source>
        <dbReference type="ARBA" id="ARBA00020629"/>
    </source>
</evidence>
<feature type="coiled-coil region" evidence="9">
    <location>
        <begin position="115"/>
        <end position="162"/>
    </location>
</feature>
<protein>
    <recommendedName>
        <fullName evidence="3 8">Mediator of RNA polymerase II transcription subunit 4</fullName>
    </recommendedName>
    <alternativeName>
        <fullName evidence="7 8">Mediator complex subunit 4</fullName>
    </alternativeName>
</protein>
<gene>
    <name evidence="8" type="primary">MED4</name>
    <name evidence="11" type="ORF">LODBEIA_P37050</name>
</gene>
<keyword evidence="9" id="KW-0175">Coiled coil</keyword>
<organism evidence="11 12">
    <name type="scientific">Lodderomyces beijingensis</name>
    <dbReference type="NCBI Taxonomy" id="1775926"/>
    <lineage>
        <taxon>Eukaryota</taxon>
        <taxon>Fungi</taxon>
        <taxon>Dikarya</taxon>
        <taxon>Ascomycota</taxon>
        <taxon>Saccharomycotina</taxon>
        <taxon>Pichiomycetes</taxon>
        <taxon>Debaryomycetaceae</taxon>
        <taxon>Candida/Lodderomyces clade</taxon>
        <taxon>Lodderomyces</taxon>
    </lineage>
</organism>
<feature type="compositionally biased region" description="Low complexity" evidence="10">
    <location>
        <begin position="58"/>
        <end position="68"/>
    </location>
</feature>
<dbReference type="RefSeq" id="XP_066830643.1">
    <property type="nucleotide sequence ID" value="XM_066973845.1"/>
</dbReference>
<name>A0ABP0ZRF1_9ASCO</name>
<evidence type="ECO:0000313" key="11">
    <source>
        <dbReference type="EMBL" id="CAK9439605.1"/>
    </source>
</evidence>
<evidence type="ECO:0000256" key="7">
    <source>
        <dbReference type="ARBA" id="ARBA00031257"/>
    </source>
</evidence>
<evidence type="ECO:0000313" key="12">
    <source>
        <dbReference type="Proteomes" id="UP001497383"/>
    </source>
</evidence>
<comment type="similarity">
    <text evidence="2 8">Belongs to the Mediator complex subunit 4 family.</text>
</comment>
<keyword evidence="6 8" id="KW-0539">Nucleus</keyword>
<dbReference type="EMBL" id="OZ022408">
    <property type="protein sequence ID" value="CAK9439605.1"/>
    <property type="molecule type" value="Genomic_DNA"/>
</dbReference>
<accession>A0ABP0ZRF1</accession>
<comment type="subunit">
    <text evidence="8">Component of the Mediator complex.</text>
</comment>
<comment type="function">
    <text evidence="8">Component of the Mediator complex, a coactivator involved in the regulated transcription of nearly all RNA polymerase II-dependent genes. Mediator functions as a bridge to convey information from gene-specific regulatory proteins to the basal RNA polymerase II transcription machinery. Mediator is recruited to promoters by direct interactions with regulatory proteins and serves as a scaffold for the assembly of a functional preinitiation complex with RNA polymerase II and the general transcription factors.</text>
</comment>
<evidence type="ECO:0000256" key="1">
    <source>
        <dbReference type="ARBA" id="ARBA00004123"/>
    </source>
</evidence>
<keyword evidence="8" id="KW-0010">Activator</keyword>
<keyword evidence="12" id="KW-1185">Reference proteome</keyword>
<evidence type="ECO:0000256" key="2">
    <source>
        <dbReference type="ARBA" id="ARBA00009626"/>
    </source>
</evidence>
<keyword evidence="4 8" id="KW-0805">Transcription regulation</keyword>
<dbReference type="Proteomes" id="UP001497383">
    <property type="component" value="Chromosome 4"/>
</dbReference>
<evidence type="ECO:0000256" key="10">
    <source>
        <dbReference type="SAM" id="MobiDB-lite"/>
    </source>
</evidence>
<evidence type="ECO:0000256" key="6">
    <source>
        <dbReference type="ARBA" id="ARBA00023242"/>
    </source>
</evidence>
<dbReference type="GeneID" id="92208901"/>
<evidence type="ECO:0000256" key="5">
    <source>
        <dbReference type="ARBA" id="ARBA00023163"/>
    </source>
</evidence>
<dbReference type="PANTHER" id="PTHR13208:SF2">
    <property type="entry name" value="MEDIATOR OF RNA POLYMERASE II TRANSCRIPTION SUBUNIT 4"/>
    <property type="match status" value="1"/>
</dbReference>
<dbReference type="InterPro" id="IPR019258">
    <property type="entry name" value="Mediator_Med4"/>
</dbReference>
<feature type="compositionally biased region" description="Acidic residues" evidence="10">
    <location>
        <begin position="320"/>
        <end position="330"/>
    </location>
</feature>
<proteinExistence type="inferred from homology"/>
<feature type="region of interest" description="Disordered" evidence="10">
    <location>
        <begin position="1"/>
        <end position="20"/>
    </location>
</feature>
<evidence type="ECO:0000256" key="4">
    <source>
        <dbReference type="ARBA" id="ARBA00023015"/>
    </source>
</evidence>
<feature type="compositionally biased region" description="Basic and acidic residues" evidence="10">
    <location>
        <begin position="264"/>
        <end position="291"/>
    </location>
</feature>
<evidence type="ECO:0000256" key="9">
    <source>
        <dbReference type="SAM" id="Coils"/>
    </source>
</evidence>
<evidence type="ECO:0000256" key="8">
    <source>
        <dbReference type="RuleBase" id="RU364141"/>
    </source>
</evidence>
<feature type="compositionally biased region" description="Polar residues" evidence="10">
    <location>
        <begin position="37"/>
        <end position="57"/>
    </location>
</feature>
<feature type="region of interest" description="Disordered" evidence="10">
    <location>
        <begin position="33"/>
        <end position="68"/>
    </location>
</feature>
<dbReference type="PANTHER" id="PTHR13208">
    <property type="entry name" value="MEDIATOR OF RNA POLYMERASE II TRANSCRIPTION SUBUNIT 4"/>
    <property type="match status" value="1"/>
</dbReference>
<reference evidence="11 12" key="1">
    <citation type="submission" date="2024-03" db="EMBL/GenBank/DDBJ databases">
        <authorList>
            <person name="Brejova B."/>
        </authorList>
    </citation>
    <scope>NUCLEOTIDE SEQUENCE [LARGE SCALE GENOMIC DNA]</scope>
    <source>
        <strain evidence="11 12">CBS 14171</strain>
    </source>
</reference>
<comment type="subcellular location">
    <subcellularLocation>
        <location evidence="1 8">Nucleus</location>
    </subcellularLocation>
</comment>
<keyword evidence="5 8" id="KW-0804">Transcription</keyword>
<feature type="compositionally biased region" description="Polar residues" evidence="10">
    <location>
        <begin position="11"/>
        <end position="20"/>
    </location>
</feature>
<feature type="region of interest" description="Disordered" evidence="10">
    <location>
        <begin position="259"/>
        <end position="330"/>
    </location>
</feature>
<dbReference type="Pfam" id="PF10018">
    <property type="entry name" value="Med4"/>
    <property type="match status" value="1"/>
</dbReference>